<dbReference type="SMART" id="SM00116">
    <property type="entry name" value="CBS"/>
    <property type="match status" value="2"/>
</dbReference>
<dbReference type="CDD" id="cd04629">
    <property type="entry name" value="CBS_pair_bac"/>
    <property type="match status" value="1"/>
</dbReference>
<dbReference type="PROSITE" id="PS51371">
    <property type="entry name" value="CBS"/>
    <property type="match status" value="2"/>
</dbReference>
<dbReference type="EMBL" id="JAKOGG010000015">
    <property type="protein sequence ID" value="MCS4558007.1"/>
    <property type="molecule type" value="Genomic_DNA"/>
</dbReference>
<proteinExistence type="predicted"/>
<accession>A0ABT2FNU0</accession>
<feature type="domain" description="CBS" evidence="3">
    <location>
        <begin position="77"/>
        <end position="138"/>
    </location>
</feature>
<protein>
    <submittedName>
        <fullName evidence="4">CBS domain-containing protein</fullName>
    </submittedName>
</protein>
<dbReference type="Gene3D" id="3.10.580.10">
    <property type="entry name" value="CBS-domain"/>
    <property type="match status" value="2"/>
</dbReference>
<keyword evidence="5" id="KW-1185">Reference proteome</keyword>
<evidence type="ECO:0000313" key="4">
    <source>
        <dbReference type="EMBL" id="MCS4558007.1"/>
    </source>
</evidence>
<reference evidence="5" key="2">
    <citation type="submission" date="2023-07" db="EMBL/GenBank/DDBJ databases">
        <title>Shewanella mangrovi sp. nov., an acetaldehyde- degrading bacterium isolated from mangrove sediment.</title>
        <authorList>
            <person name="Liu Y."/>
        </authorList>
    </citation>
    <scope>NUCLEOTIDE SEQUENCE [LARGE SCALE GENOMIC DNA]</scope>
    <source>
        <strain evidence="5">C32</strain>
    </source>
</reference>
<dbReference type="Pfam" id="PF00571">
    <property type="entry name" value="CBS"/>
    <property type="match status" value="2"/>
</dbReference>
<evidence type="ECO:0000259" key="3">
    <source>
        <dbReference type="PROSITE" id="PS51371"/>
    </source>
</evidence>
<gene>
    <name evidence="4" type="ORF">L9G74_16330</name>
</gene>
<keyword evidence="1 2" id="KW-0129">CBS domain</keyword>
<dbReference type="RefSeq" id="WP_238897513.1">
    <property type="nucleotide sequence ID" value="NZ_JAKOGG010000015.1"/>
</dbReference>
<dbReference type="InterPro" id="IPR000644">
    <property type="entry name" value="CBS_dom"/>
</dbReference>
<dbReference type="InterPro" id="IPR046342">
    <property type="entry name" value="CBS_dom_sf"/>
</dbReference>
<organism evidence="4 5">
    <name type="scientific">Shewanella electrica</name>
    <dbReference type="NCBI Taxonomy" id="515560"/>
    <lineage>
        <taxon>Bacteria</taxon>
        <taxon>Pseudomonadati</taxon>
        <taxon>Pseudomonadota</taxon>
        <taxon>Gammaproteobacteria</taxon>
        <taxon>Alteromonadales</taxon>
        <taxon>Shewanellaceae</taxon>
        <taxon>Shewanella</taxon>
    </lineage>
</organism>
<dbReference type="PANTHER" id="PTHR43080">
    <property type="entry name" value="CBS DOMAIN-CONTAINING PROTEIN CBSX3, MITOCHONDRIAL"/>
    <property type="match status" value="1"/>
</dbReference>
<evidence type="ECO:0000256" key="1">
    <source>
        <dbReference type="ARBA" id="ARBA00023122"/>
    </source>
</evidence>
<reference evidence="4 5" key="1">
    <citation type="submission" date="2022-02" db="EMBL/GenBank/DDBJ databases">
        <authorList>
            <person name="Zhuang L."/>
        </authorList>
    </citation>
    <scope>NUCLEOTIDE SEQUENCE [LARGE SCALE GENOMIC DNA]</scope>
    <source>
        <strain evidence="4 5">C32</strain>
    </source>
</reference>
<evidence type="ECO:0000313" key="5">
    <source>
        <dbReference type="Proteomes" id="UP001201549"/>
    </source>
</evidence>
<dbReference type="Proteomes" id="UP001201549">
    <property type="component" value="Unassembled WGS sequence"/>
</dbReference>
<evidence type="ECO:0000256" key="2">
    <source>
        <dbReference type="PROSITE-ProRule" id="PRU00703"/>
    </source>
</evidence>
<dbReference type="InterPro" id="IPR044729">
    <property type="entry name" value="CBS_bac"/>
</dbReference>
<name>A0ABT2FNU0_9GAMM</name>
<dbReference type="InterPro" id="IPR051257">
    <property type="entry name" value="Diverse_CBS-Domain"/>
</dbReference>
<feature type="domain" description="CBS" evidence="3">
    <location>
        <begin position="10"/>
        <end position="69"/>
    </location>
</feature>
<dbReference type="SUPFAM" id="SSF54631">
    <property type="entry name" value="CBS-domain pair"/>
    <property type="match status" value="1"/>
</dbReference>
<comment type="caution">
    <text evidence="4">The sequence shown here is derived from an EMBL/GenBank/DDBJ whole genome shotgun (WGS) entry which is preliminary data.</text>
</comment>
<dbReference type="PANTHER" id="PTHR43080:SF2">
    <property type="entry name" value="CBS DOMAIN-CONTAINING PROTEIN"/>
    <property type="match status" value="1"/>
</dbReference>
<sequence length="138" mass="15234">MDSLKVKDFMDRFPVKLSADMTIAEAVELLLKEHKPGAPVVAANGHLVGFLSQQDCIGAMLKSSYYCDLADMVKDRMRTDVLSVSPDYSVLLLAEQMLGNKPKIYPVVDHGQVVGVIDRFHILSAVNGYMKQCYTAPV</sequence>